<comment type="caution">
    <text evidence="3">The sequence shown here is derived from an EMBL/GenBank/DDBJ whole genome shotgun (WGS) entry which is preliminary data.</text>
</comment>
<dbReference type="GO" id="GO:0005730">
    <property type="term" value="C:nucleolus"/>
    <property type="evidence" value="ECO:0007669"/>
    <property type="project" value="TreeGrafter"/>
</dbReference>
<dbReference type="InterPro" id="IPR007955">
    <property type="entry name" value="Bystin"/>
</dbReference>
<evidence type="ECO:0000313" key="4">
    <source>
        <dbReference type="Proteomes" id="UP001187531"/>
    </source>
</evidence>
<dbReference type="GO" id="GO:0030688">
    <property type="term" value="C:preribosome, small subunit precursor"/>
    <property type="evidence" value="ECO:0007669"/>
    <property type="project" value="TreeGrafter"/>
</dbReference>
<comment type="similarity">
    <text evidence="1">Belongs to the bystin family.</text>
</comment>
<dbReference type="PANTHER" id="PTHR12821">
    <property type="entry name" value="BYSTIN"/>
    <property type="match status" value="1"/>
</dbReference>
<dbReference type="PANTHER" id="PTHR12821:SF0">
    <property type="entry name" value="BYSTIN"/>
    <property type="match status" value="1"/>
</dbReference>
<accession>A0AA88I6G0</accession>
<feature type="compositionally biased region" description="Basic and acidic residues" evidence="2">
    <location>
        <begin position="46"/>
        <end position="59"/>
    </location>
</feature>
<gene>
    <name evidence="3" type="ORF">QYM36_003439</name>
</gene>
<dbReference type="EMBL" id="JAVRJZ010000006">
    <property type="protein sequence ID" value="KAK2721164.1"/>
    <property type="molecule type" value="Genomic_DNA"/>
</dbReference>
<dbReference type="Proteomes" id="UP001187531">
    <property type="component" value="Unassembled WGS sequence"/>
</dbReference>
<protein>
    <recommendedName>
        <fullName evidence="5">Bystin</fullName>
    </recommendedName>
</protein>
<dbReference type="AlphaFoldDB" id="A0AA88I6G0"/>
<organism evidence="3 4">
    <name type="scientific">Artemia franciscana</name>
    <name type="common">Brine shrimp</name>
    <name type="synonym">Artemia sanfranciscana</name>
    <dbReference type="NCBI Taxonomy" id="6661"/>
    <lineage>
        <taxon>Eukaryota</taxon>
        <taxon>Metazoa</taxon>
        <taxon>Ecdysozoa</taxon>
        <taxon>Arthropoda</taxon>
        <taxon>Crustacea</taxon>
        <taxon>Branchiopoda</taxon>
        <taxon>Anostraca</taxon>
        <taxon>Artemiidae</taxon>
        <taxon>Artemia</taxon>
    </lineage>
</organism>
<reference evidence="3" key="1">
    <citation type="submission" date="2023-07" db="EMBL/GenBank/DDBJ databases">
        <title>Chromosome-level genome assembly of Artemia franciscana.</title>
        <authorList>
            <person name="Jo E."/>
        </authorList>
    </citation>
    <scope>NUCLEOTIDE SEQUENCE</scope>
    <source>
        <tissue evidence="3">Whole body</tissue>
    </source>
</reference>
<evidence type="ECO:0000256" key="2">
    <source>
        <dbReference type="SAM" id="MobiDB-lite"/>
    </source>
</evidence>
<evidence type="ECO:0008006" key="5">
    <source>
        <dbReference type="Google" id="ProtNLM"/>
    </source>
</evidence>
<proteinExistence type="inferred from homology"/>
<dbReference type="GO" id="GO:0005737">
    <property type="term" value="C:cytoplasm"/>
    <property type="evidence" value="ECO:0007669"/>
    <property type="project" value="TreeGrafter"/>
</dbReference>
<evidence type="ECO:0000313" key="3">
    <source>
        <dbReference type="EMBL" id="KAK2721164.1"/>
    </source>
</evidence>
<feature type="compositionally biased region" description="Acidic residues" evidence="2">
    <location>
        <begin position="89"/>
        <end position="104"/>
    </location>
</feature>
<dbReference type="GO" id="GO:0030515">
    <property type="term" value="F:snoRNA binding"/>
    <property type="evidence" value="ECO:0007669"/>
    <property type="project" value="TreeGrafter"/>
</dbReference>
<name>A0AA88I6G0_ARTSF</name>
<dbReference type="Pfam" id="PF05291">
    <property type="entry name" value="Bystin"/>
    <property type="match status" value="1"/>
</dbReference>
<evidence type="ECO:0000256" key="1">
    <source>
        <dbReference type="ARBA" id="ARBA00007114"/>
    </source>
</evidence>
<keyword evidence="4" id="KW-1185">Reference proteome</keyword>
<feature type="region of interest" description="Disordered" evidence="2">
    <location>
        <begin position="1"/>
        <end position="104"/>
    </location>
</feature>
<sequence>MGKAKKLKITAQKRVSSLAEDISSQNIARPTGRNKIRTNRTEDEDSKYVHEKESRKILEQARLQQQELEEQLGTASRQAPTLGQSKADSDEEEEVPESGQDEFDETFYDDLQIDAEDERALEQFMTKNSQPRQTLADIIMAKIQEKQTEIHTQFSDTGTVLLQDIDERVVKMYEQVKIVLQRYRSGKLPKAFKILPNLRNWEQILYITDPSSWSAAAMYEATKIFSSNLKEKMAQRFYNLVLLPRVRDDISEYKKLNQHLYKALRKALFKPGAFFKGILIPLCEVNGHFV</sequence>
<dbReference type="GO" id="GO:0006364">
    <property type="term" value="P:rRNA processing"/>
    <property type="evidence" value="ECO:0007669"/>
    <property type="project" value="TreeGrafter"/>
</dbReference>
<feature type="compositionally biased region" description="Polar residues" evidence="2">
    <location>
        <begin position="73"/>
        <end position="86"/>
    </location>
</feature>